<dbReference type="Proteomes" id="UP001549036">
    <property type="component" value="Unassembled WGS sequence"/>
</dbReference>
<gene>
    <name evidence="12" type="ORF">ABID26_005899</name>
</gene>
<dbReference type="Pfam" id="PF00034">
    <property type="entry name" value="Cytochrom_C"/>
    <property type="match status" value="1"/>
</dbReference>
<dbReference type="EMBL" id="JBEPLM010000015">
    <property type="protein sequence ID" value="MET3596480.1"/>
    <property type="molecule type" value="Genomic_DNA"/>
</dbReference>
<dbReference type="Pfam" id="PF12796">
    <property type="entry name" value="Ank_2"/>
    <property type="match status" value="2"/>
</dbReference>
<dbReference type="PROSITE" id="PS50088">
    <property type="entry name" value="ANK_REPEAT"/>
    <property type="match status" value="3"/>
</dbReference>
<dbReference type="PROSITE" id="PS51007">
    <property type="entry name" value="CYTC"/>
    <property type="match status" value="1"/>
</dbReference>
<dbReference type="Gene3D" id="1.25.40.20">
    <property type="entry name" value="Ankyrin repeat-containing domain"/>
    <property type="match status" value="2"/>
</dbReference>
<dbReference type="PROSITE" id="PS50297">
    <property type="entry name" value="ANK_REP_REGION"/>
    <property type="match status" value="3"/>
</dbReference>
<sequence length="301" mass="31579">MIERGCAWARRATWAFWLLALPAQASSLGDLVKKGDVAAVASALDKGAAVNEIDGVTALYIACEGGNVELAGLLIKHGADVNLPVSWQRTPLYAANKGGHAEIVKLLLDSGANPNQVAKAQTPLHVAAENGCLQCVIHLVDAGADVNALTSNGSPPIHLAKLSGHNDVAAYLHGHGAGRPAIAPISARLASANAQSGKEIYDRTCGACHLSPGVRVPKKVSLWGIVGRQKGSQNDVQYSSALKDAGGNWTFEELNFFISNPAMTLPGTDMSFPGLKDENQRADLIAYLRTLSETPVPLPDN</sequence>
<reference evidence="12 13" key="1">
    <citation type="submission" date="2024-06" db="EMBL/GenBank/DDBJ databases">
        <title>Genomic Encyclopedia of Type Strains, Phase IV (KMG-IV): sequencing the most valuable type-strain genomes for metagenomic binning, comparative biology and taxonomic classification.</title>
        <authorList>
            <person name="Goeker M."/>
        </authorList>
    </citation>
    <scope>NUCLEOTIDE SEQUENCE [LARGE SCALE GENOMIC DNA]</scope>
    <source>
        <strain evidence="12 13">DSM 29846</strain>
    </source>
</reference>
<dbReference type="InterPro" id="IPR036770">
    <property type="entry name" value="Ankyrin_rpt-contain_sf"/>
</dbReference>
<keyword evidence="4" id="KW-0677">Repeat</keyword>
<dbReference type="SUPFAM" id="SSF46626">
    <property type="entry name" value="Cytochrome c"/>
    <property type="match status" value="1"/>
</dbReference>
<evidence type="ECO:0000256" key="8">
    <source>
        <dbReference type="PROSITE-ProRule" id="PRU00023"/>
    </source>
</evidence>
<feature type="repeat" description="ANK" evidence="8">
    <location>
        <begin position="54"/>
        <end position="86"/>
    </location>
</feature>
<dbReference type="InterPro" id="IPR036909">
    <property type="entry name" value="Cyt_c-like_dom_sf"/>
</dbReference>
<dbReference type="SMART" id="SM00248">
    <property type="entry name" value="ANK"/>
    <property type="match status" value="4"/>
</dbReference>
<keyword evidence="13" id="KW-1185">Reference proteome</keyword>
<evidence type="ECO:0000256" key="10">
    <source>
        <dbReference type="SAM" id="SignalP"/>
    </source>
</evidence>
<evidence type="ECO:0000256" key="2">
    <source>
        <dbReference type="ARBA" id="ARBA00022617"/>
    </source>
</evidence>
<keyword evidence="10" id="KW-0732">Signal</keyword>
<feature type="repeat" description="ANK" evidence="8">
    <location>
        <begin position="119"/>
        <end position="151"/>
    </location>
</feature>
<evidence type="ECO:0000256" key="4">
    <source>
        <dbReference type="ARBA" id="ARBA00022737"/>
    </source>
</evidence>
<dbReference type="InterPro" id="IPR002327">
    <property type="entry name" value="Cyt_c_1A/1B"/>
</dbReference>
<feature type="signal peptide" evidence="10">
    <location>
        <begin position="1"/>
        <end position="25"/>
    </location>
</feature>
<keyword evidence="5" id="KW-0249">Electron transport</keyword>
<feature type="domain" description="Cytochrome c" evidence="11">
    <location>
        <begin position="192"/>
        <end position="292"/>
    </location>
</feature>
<dbReference type="PRINTS" id="PR01415">
    <property type="entry name" value="ANKYRIN"/>
</dbReference>
<dbReference type="SUPFAM" id="SSF48403">
    <property type="entry name" value="Ankyrin repeat"/>
    <property type="match status" value="1"/>
</dbReference>
<dbReference type="PANTHER" id="PTHR24171">
    <property type="entry name" value="ANKYRIN REPEAT DOMAIN-CONTAINING PROTEIN 39-RELATED"/>
    <property type="match status" value="1"/>
</dbReference>
<keyword evidence="6 9" id="KW-0408">Iron</keyword>
<feature type="repeat" description="ANK" evidence="8">
    <location>
        <begin position="87"/>
        <end position="119"/>
    </location>
</feature>
<evidence type="ECO:0000256" key="6">
    <source>
        <dbReference type="ARBA" id="ARBA00023004"/>
    </source>
</evidence>
<dbReference type="InterPro" id="IPR002110">
    <property type="entry name" value="Ankyrin_rpt"/>
</dbReference>
<accession>A0ABV2I0V9</accession>
<evidence type="ECO:0000256" key="5">
    <source>
        <dbReference type="ARBA" id="ARBA00022982"/>
    </source>
</evidence>
<evidence type="ECO:0000313" key="13">
    <source>
        <dbReference type="Proteomes" id="UP001549036"/>
    </source>
</evidence>
<evidence type="ECO:0000256" key="1">
    <source>
        <dbReference type="ARBA" id="ARBA00022448"/>
    </source>
</evidence>
<protein>
    <submittedName>
        <fullName evidence="12">Cytochrome c</fullName>
    </submittedName>
</protein>
<keyword evidence="3 9" id="KW-0479">Metal-binding</keyword>
<name>A0ABV2I0V9_9HYPH</name>
<feature type="chain" id="PRO_5045493610" evidence="10">
    <location>
        <begin position="26"/>
        <end position="301"/>
    </location>
</feature>
<evidence type="ECO:0000256" key="9">
    <source>
        <dbReference type="PROSITE-ProRule" id="PRU00433"/>
    </source>
</evidence>
<dbReference type="PRINTS" id="PR00604">
    <property type="entry name" value="CYTCHRMECIAB"/>
</dbReference>
<evidence type="ECO:0000313" key="12">
    <source>
        <dbReference type="EMBL" id="MET3596480.1"/>
    </source>
</evidence>
<evidence type="ECO:0000259" key="11">
    <source>
        <dbReference type="PROSITE" id="PS51007"/>
    </source>
</evidence>
<comment type="caution">
    <text evidence="12">The sequence shown here is derived from an EMBL/GenBank/DDBJ whole genome shotgun (WGS) entry which is preliminary data.</text>
</comment>
<dbReference type="RefSeq" id="WP_292302755.1">
    <property type="nucleotide sequence ID" value="NZ_JBEPLM010000015.1"/>
</dbReference>
<organism evidence="12 13">
    <name type="scientific">Mesorhizobium shonense</name>
    <dbReference type="NCBI Taxonomy" id="1209948"/>
    <lineage>
        <taxon>Bacteria</taxon>
        <taxon>Pseudomonadati</taxon>
        <taxon>Pseudomonadota</taxon>
        <taxon>Alphaproteobacteria</taxon>
        <taxon>Hyphomicrobiales</taxon>
        <taxon>Phyllobacteriaceae</taxon>
        <taxon>Mesorhizobium</taxon>
    </lineage>
</organism>
<evidence type="ECO:0000256" key="3">
    <source>
        <dbReference type="ARBA" id="ARBA00022723"/>
    </source>
</evidence>
<evidence type="ECO:0000256" key="7">
    <source>
        <dbReference type="ARBA" id="ARBA00023043"/>
    </source>
</evidence>
<dbReference type="Gene3D" id="1.10.760.10">
    <property type="entry name" value="Cytochrome c-like domain"/>
    <property type="match status" value="1"/>
</dbReference>
<dbReference type="InterPro" id="IPR009056">
    <property type="entry name" value="Cyt_c-like_dom"/>
</dbReference>
<keyword evidence="7 8" id="KW-0040">ANK repeat</keyword>
<keyword evidence="1" id="KW-0813">Transport</keyword>
<keyword evidence="2 9" id="KW-0349">Heme</keyword>
<proteinExistence type="predicted"/>